<keyword evidence="2" id="KW-1185">Reference proteome</keyword>
<protein>
    <submittedName>
        <fullName evidence="1">Uncharacterized protein</fullName>
    </submittedName>
</protein>
<evidence type="ECO:0000313" key="1">
    <source>
        <dbReference type="EMBL" id="ORA73786.1"/>
    </source>
</evidence>
<dbReference type="AlphaFoldDB" id="A0A1X0DN19"/>
<evidence type="ECO:0000313" key="2">
    <source>
        <dbReference type="Proteomes" id="UP000192801"/>
    </source>
</evidence>
<accession>A0A1X0DN19</accession>
<gene>
    <name evidence="1" type="ORF">BST26_01015</name>
</gene>
<organism evidence="1 2">
    <name type="scientific">Mycolicibacterium insubricum</name>
    <dbReference type="NCBI Taxonomy" id="444597"/>
    <lineage>
        <taxon>Bacteria</taxon>
        <taxon>Bacillati</taxon>
        <taxon>Actinomycetota</taxon>
        <taxon>Actinomycetes</taxon>
        <taxon>Mycobacteriales</taxon>
        <taxon>Mycobacteriaceae</taxon>
        <taxon>Mycolicibacterium</taxon>
    </lineage>
</organism>
<reference evidence="1 2" key="1">
    <citation type="submission" date="2016-12" db="EMBL/GenBank/DDBJ databases">
        <title>The new phylogeny of genus Mycobacterium.</title>
        <authorList>
            <person name="Tortoli E."/>
            <person name="Trovato A."/>
            <person name="Cirillo D.M."/>
        </authorList>
    </citation>
    <scope>NUCLEOTIDE SEQUENCE [LARGE SCALE GENOMIC DNA]</scope>
    <source>
        <strain evidence="1 2">DSM 45130</strain>
    </source>
</reference>
<dbReference type="Proteomes" id="UP000192801">
    <property type="component" value="Unassembled WGS sequence"/>
</dbReference>
<name>A0A1X0DN19_9MYCO</name>
<dbReference type="RefSeq" id="WP_083028959.1">
    <property type="nucleotide sequence ID" value="NZ_AP022618.1"/>
</dbReference>
<dbReference type="EMBL" id="MVHS01000002">
    <property type="protein sequence ID" value="ORA73786.1"/>
    <property type="molecule type" value="Genomic_DNA"/>
</dbReference>
<sequence length="132" mass="14145">MKTLNIAAATVLGIGVGLGAGVLVKAPEAQAGLPPGTYWCWSHLVPNYQKCPDIPPWGSRWKACGSNPVLFVLDDTMCPAPPDPNQVYTFNCWGKEMKLGKICPAVPPGPDNWLPCPNLGHDVYTLDGDCAR</sequence>
<proteinExistence type="predicted"/>
<comment type="caution">
    <text evidence="1">The sequence shown here is derived from an EMBL/GenBank/DDBJ whole genome shotgun (WGS) entry which is preliminary data.</text>
</comment>
<dbReference type="OrthoDB" id="4763334at2"/>